<accession>A0A9J6FK75</accession>
<evidence type="ECO:0000313" key="1">
    <source>
        <dbReference type="EMBL" id="KAH9363461.1"/>
    </source>
</evidence>
<sequence>MYRKLQVLLPSISYKPAAIMAALRLNYAQKGVWLKHMQVCPNGCSGSYCFWLYGHALTVNRGQEEMSGPLREHEQPCYSNPRGSLFHHNKVAVAVLVWGLLLPQPGHPTATEHKLARTAMLQSRRTRQGTFEATHHHLRAASFHQQDTTGLQHLNT</sequence>
<comment type="caution">
    <text evidence="1">The sequence shown here is derived from an EMBL/GenBank/DDBJ whole genome shotgun (WGS) entry which is preliminary data.</text>
</comment>
<evidence type="ECO:0000313" key="2">
    <source>
        <dbReference type="Proteomes" id="UP000821853"/>
    </source>
</evidence>
<dbReference type="Proteomes" id="UP000821853">
    <property type="component" value="Chromosome 10"/>
</dbReference>
<dbReference type="EMBL" id="JABSTR010000002">
    <property type="protein sequence ID" value="KAH9363461.1"/>
    <property type="molecule type" value="Genomic_DNA"/>
</dbReference>
<organism evidence="1 2">
    <name type="scientific">Haemaphysalis longicornis</name>
    <name type="common">Bush tick</name>
    <dbReference type="NCBI Taxonomy" id="44386"/>
    <lineage>
        <taxon>Eukaryota</taxon>
        <taxon>Metazoa</taxon>
        <taxon>Ecdysozoa</taxon>
        <taxon>Arthropoda</taxon>
        <taxon>Chelicerata</taxon>
        <taxon>Arachnida</taxon>
        <taxon>Acari</taxon>
        <taxon>Parasitiformes</taxon>
        <taxon>Ixodida</taxon>
        <taxon>Ixodoidea</taxon>
        <taxon>Ixodidae</taxon>
        <taxon>Haemaphysalinae</taxon>
        <taxon>Haemaphysalis</taxon>
    </lineage>
</organism>
<dbReference type="AlphaFoldDB" id="A0A9J6FK75"/>
<protein>
    <submittedName>
        <fullName evidence="1">Uncharacterized protein</fullName>
    </submittedName>
</protein>
<keyword evidence="2" id="KW-1185">Reference proteome</keyword>
<gene>
    <name evidence="1" type="ORF">HPB48_006006</name>
</gene>
<dbReference type="VEuPathDB" id="VectorBase:HLOH_044325"/>
<reference evidence="1 2" key="1">
    <citation type="journal article" date="2020" name="Cell">
        <title>Large-Scale Comparative Analyses of Tick Genomes Elucidate Their Genetic Diversity and Vector Capacities.</title>
        <authorList>
            <consortium name="Tick Genome and Microbiome Consortium (TIGMIC)"/>
            <person name="Jia N."/>
            <person name="Wang J."/>
            <person name="Shi W."/>
            <person name="Du L."/>
            <person name="Sun Y."/>
            <person name="Zhan W."/>
            <person name="Jiang J.F."/>
            <person name="Wang Q."/>
            <person name="Zhang B."/>
            <person name="Ji P."/>
            <person name="Bell-Sakyi L."/>
            <person name="Cui X.M."/>
            <person name="Yuan T.T."/>
            <person name="Jiang B.G."/>
            <person name="Yang W.F."/>
            <person name="Lam T.T."/>
            <person name="Chang Q.C."/>
            <person name="Ding S.J."/>
            <person name="Wang X.J."/>
            <person name="Zhu J.G."/>
            <person name="Ruan X.D."/>
            <person name="Zhao L."/>
            <person name="Wei J.T."/>
            <person name="Ye R.Z."/>
            <person name="Que T.C."/>
            <person name="Du C.H."/>
            <person name="Zhou Y.H."/>
            <person name="Cheng J.X."/>
            <person name="Dai P.F."/>
            <person name="Guo W.B."/>
            <person name="Han X.H."/>
            <person name="Huang E.J."/>
            <person name="Li L.F."/>
            <person name="Wei W."/>
            <person name="Gao Y.C."/>
            <person name="Liu J.Z."/>
            <person name="Shao H.Z."/>
            <person name="Wang X."/>
            <person name="Wang C.C."/>
            <person name="Yang T.C."/>
            <person name="Huo Q.B."/>
            <person name="Li W."/>
            <person name="Chen H.Y."/>
            <person name="Chen S.E."/>
            <person name="Zhou L.G."/>
            <person name="Ni X.B."/>
            <person name="Tian J.H."/>
            <person name="Sheng Y."/>
            <person name="Liu T."/>
            <person name="Pan Y.S."/>
            <person name="Xia L.Y."/>
            <person name="Li J."/>
            <person name="Zhao F."/>
            <person name="Cao W.C."/>
        </authorList>
    </citation>
    <scope>NUCLEOTIDE SEQUENCE [LARGE SCALE GENOMIC DNA]</scope>
    <source>
        <strain evidence="1">HaeL-2018</strain>
    </source>
</reference>
<name>A0A9J6FK75_HAELO</name>
<proteinExistence type="predicted"/>